<gene>
    <name evidence="1" type="ORF">O53_2502</name>
</gene>
<name>L7E499_MICAE</name>
<dbReference type="InterPro" id="IPR025478">
    <property type="entry name" value="COP23"/>
</dbReference>
<organism evidence="1 2">
    <name type="scientific">Microcystis aeruginosa TAIHU98</name>
    <dbReference type="NCBI Taxonomy" id="1134457"/>
    <lineage>
        <taxon>Bacteria</taxon>
        <taxon>Bacillati</taxon>
        <taxon>Cyanobacteriota</taxon>
        <taxon>Cyanophyceae</taxon>
        <taxon>Oscillatoriophycideae</taxon>
        <taxon>Chroococcales</taxon>
        <taxon>Microcystaceae</taxon>
        <taxon>Microcystis</taxon>
    </lineage>
</organism>
<evidence type="ECO:0000313" key="1">
    <source>
        <dbReference type="EMBL" id="ELP53696.1"/>
    </source>
</evidence>
<dbReference type="RefSeq" id="WP_002735953.1">
    <property type="nucleotide sequence ID" value="NZ_ANKQ01000002.1"/>
</dbReference>
<sequence length="128" mass="14496">MNSRYISHRLACVGLLATVLLGGIAPGFSQSTTPNRVTFFCKEVFDRASGGKIPATLAWIPQRSGNVRIIGWKSEYFSKRSPVRCEEVTQKFQKAYDQGRFNYLTTGPGEGIPDHLQRFTIRRSLRRQ</sequence>
<dbReference type="Pfam" id="PF14218">
    <property type="entry name" value="COP23"/>
    <property type="match status" value="1"/>
</dbReference>
<protein>
    <submittedName>
        <fullName evidence="1">Uncharacterized protein</fullName>
    </submittedName>
</protein>
<comment type="caution">
    <text evidence="1">The sequence shown here is derived from an EMBL/GenBank/DDBJ whole genome shotgun (WGS) entry which is preliminary data.</text>
</comment>
<evidence type="ECO:0000313" key="2">
    <source>
        <dbReference type="Proteomes" id="UP000010932"/>
    </source>
</evidence>
<proteinExistence type="predicted"/>
<reference evidence="1 2" key="1">
    <citation type="journal article" date="2013" name="Genome Announc.">
        <title>Whole-Genome Sequence of Microcystis aeruginosa TAIHU98, a Nontoxic Bloom-Forming Strain Isolated from Taihu Lake, China.</title>
        <authorList>
            <person name="Yang C."/>
            <person name="Zhang W."/>
            <person name="Ren M."/>
            <person name="Song L."/>
            <person name="Li T."/>
            <person name="Zhao J."/>
        </authorList>
    </citation>
    <scope>NUCLEOTIDE SEQUENCE [LARGE SCALE GENOMIC DNA]</scope>
    <source>
        <strain evidence="1 2">TAIHU98</strain>
    </source>
</reference>
<dbReference type="EMBL" id="ANKQ01000002">
    <property type="protein sequence ID" value="ELP53696.1"/>
    <property type="molecule type" value="Genomic_DNA"/>
</dbReference>
<dbReference type="Proteomes" id="UP000010932">
    <property type="component" value="Unassembled WGS sequence"/>
</dbReference>
<dbReference type="PATRIC" id="fig|1134457.3.peg.3454"/>
<dbReference type="AlphaFoldDB" id="L7E499"/>
<accession>L7E499</accession>